<keyword evidence="2" id="KW-0732">Signal</keyword>
<dbReference type="PROSITE" id="PS51762">
    <property type="entry name" value="GH16_2"/>
    <property type="match status" value="1"/>
</dbReference>
<dbReference type="SUPFAM" id="SSF49899">
    <property type="entry name" value="Concanavalin A-like lectins/glucanases"/>
    <property type="match status" value="1"/>
</dbReference>
<dbReference type="PANTHER" id="PTHR10963:SF24">
    <property type="entry name" value="GLYCOSIDASE C21B10.07-RELATED"/>
    <property type="match status" value="1"/>
</dbReference>
<protein>
    <recommendedName>
        <fullName evidence="3">GH16 domain-containing protein</fullName>
    </recommendedName>
</protein>
<feature type="domain" description="GH16" evidence="3">
    <location>
        <begin position="13"/>
        <end position="324"/>
    </location>
</feature>
<feature type="compositionally biased region" description="Low complexity" evidence="1">
    <location>
        <begin position="378"/>
        <end position="389"/>
    </location>
</feature>
<feature type="chain" id="PRO_5046183687" description="GH16 domain-containing protein" evidence="2">
    <location>
        <begin position="18"/>
        <end position="433"/>
    </location>
</feature>
<proteinExistence type="predicted"/>
<gene>
    <name evidence="4" type="ORF">PRZ48_011886</name>
</gene>
<name>A0ABR0E7L6_ZASCE</name>
<sequence>MSLNTLLSMALVASSSAASLPRSNNSTYKLIADYSGENFFDHFTFFTDADPTNGHVKYQSRDFAAQNNLVGHVYNATSNKTSAYIGVDHINPAPNGRNSVRLISKDTFNAGSMVVIDTNHIPVADGAWPAIWLLGSQGTWPASGESDILEYVHETSYNGMTLHTAPGCNINNASTSFQGQLKNADCNAGNAATGCSIAAVEQNQLGSTKTRIATAGFKFNKQNGGVYVHDWQSDGITVWMFPHGGLPKDLVAGSPNPSGWTQKPLAKFTGDCDFSTAFRDMALIMNIDFCGDWAGKTWEADGAANRTGVATCDEYVANHPTAFKDAYFDIASVKFYSNNGQKVKSKRHEGHEEPSSANTTSTTSPPLATGFSPPYALSNASHTHNCSNTTHHRRPNGRGGLHLSTRSTSDAGDVEVQSWVLAAGTFALVAFLL</sequence>
<evidence type="ECO:0000313" key="4">
    <source>
        <dbReference type="EMBL" id="KAK4497435.1"/>
    </source>
</evidence>
<accession>A0ABR0E7L6</accession>
<reference evidence="4 5" key="1">
    <citation type="journal article" date="2023" name="G3 (Bethesda)">
        <title>A chromosome-level genome assembly of Zasmidium syzygii isolated from banana leaves.</title>
        <authorList>
            <person name="van Westerhoven A.C."/>
            <person name="Mehrabi R."/>
            <person name="Talebi R."/>
            <person name="Steentjes M.B.F."/>
            <person name="Corcolon B."/>
            <person name="Chong P.A."/>
            <person name="Kema G.H.J."/>
            <person name="Seidl M.F."/>
        </authorList>
    </citation>
    <scope>NUCLEOTIDE SEQUENCE [LARGE SCALE GENOMIC DNA]</scope>
    <source>
        <strain evidence="4 5">P124</strain>
    </source>
</reference>
<organism evidence="4 5">
    <name type="scientific">Zasmidium cellare</name>
    <name type="common">Wine cellar mold</name>
    <name type="synonym">Racodium cellare</name>
    <dbReference type="NCBI Taxonomy" id="395010"/>
    <lineage>
        <taxon>Eukaryota</taxon>
        <taxon>Fungi</taxon>
        <taxon>Dikarya</taxon>
        <taxon>Ascomycota</taxon>
        <taxon>Pezizomycotina</taxon>
        <taxon>Dothideomycetes</taxon>
        <taxon>Dothideomycetidae</taxon>
        <taxon>Mycosphaerellales</taxon>
        <taxon>Mycosphaerellaceae</taxon>
        <taxon>Zasmidium</taxon>
    </lineage>
</organism>
<evidence type="ECO:0000259" key="3">
    <source>
        <dbReference type="PROSITE" id="PS51762"/>
    </source>
</evidence>
<dbReference type="Gene3D" id="2.60.120.200">
    <property type="match status" value="1"/>
</dbReference>
<dbReference type="EMBL" id="JAXOVC010000009">
    <property type="protein sequence ID" value="KAK4497435.1"/>
    <property type="molecule type" value="Genomic_DNA"/>
</dbReference>
<feature type="compositionally biased region" description="Low complexity" evidence="1">
    <location>
        <begin position="355"/>
        <end position="366"/>
    </location>
</feature>
<feature type="signal peptide" evidence="2">
    <location>
        <begin position="1"/>
        <end position="17"/>
    </location>
</feature>
<dbReference type="InterPro" id="IPR000757">
    <property type="entry name" value="Beta-glucanase-like"/>
</dbReference>
<evidence type="ECO:0000313" key="5">
    <source>
        <dbReference type="Proteomes" id="UP001305779"/>
    </source>
</evidence>
<dbReference type="PANTHER" id="PTHR10963">
    <property type="entry name" value="GLYCOSYL HYDROLASE-RELATED"/>
    <property type="match status" value="1"/>
</dbReference>
<keyword evidence="5" id="KW-1185">Reference proteome</keyword>
<feature type="region of interest" description="Disordered" evidence="1">
    <location>
        <begin position="342"/>
        <end position="407"/>
    </location>
</feature>
<dbReference type="Proteomes" id="UP001305779">
    <property type="component" value="Unassembled WGS sequence"/>
</dbReference>
<comment type="caution">
    <text evidence="4">The sequence shown here is derived from an EMBL/GenBank/DDBJ whole genome shotgun (WGS) entry which is preliminary data.</text>
</comment>
<evidence type="ECO:0000256" key="2">
    <source>
        <dbReference type="SAM" id="SignalP"/>
    </source>
</evidence>
<evidence type="ECO:0000256" key="1">
    <source>
        <dbReference type="SAM" id="MobiDB-lite"/>
    </source>
</evidence>
<dbReference type="InterPro" id="IPR050546">
    <property type="entry name" value="Glycosyl_Hydrlase_16"/>
</dbReference>
<dbReference type="Pfam" id="PF26113">
    <property type="entry name" value="GH16_XgeA"/>
    <property type="match status" value="1"/>
</dbReference>
<dbReference type="InterPro" id="IPR013320">
    <property type="entry name" value="ConA-like_dom_sf"/>
</dbReference>